<dbReference type="AlphaFoldDB" id="A0A377QAS4"/>
<dbReference type="EMBL" id="SMBT01000011">
    <property type="protein sequence ID" value="TCU83663.1"/>
    <property type="molecule type" value="Genomic_DNA"/>
</dbReference>
<dbReference type="Proteomes" id="UP000295794">
    <property type="component" value="Unassembled WGS sequence"/>
</dbReference>
<evidence type="ECO:0000313" key="2">
    <source>
        <dbReference type="EMBL" id="TCU83663.1"/>
    </source>
</evidence>
<proteinExistence type="predicted"/>
<evidence type="ECO:0000313" key="3">
    <source>
        <dbReference type="Proteomes" id="UP000255108"/>
    </source>
</evidence>
<reference evidence="2 4" key="2">
    <citation type="submission" date="2019-03" db="EMBL/GenBank/DDBJ databases">
        <title>Genomic Encyclopedia of Type Strains, Phase IV (KMG-IV): sequencing the most valuable type-strain genomes for metagenomic binning, comparative biology and taxonomic classification.</title>
        <authorList>
            <person name="Goeker M."/>
        </authorList>
    </citation>
    <scope>NUCLEOTIDE SEQUENCE [LARGE SCALE GENOMIC DNA]</scope>
    <source>
        <strain evidence="2 4">DSM 3764</strain>
    </source>
</reference>
<sequence>MPTVNPPVKSPMSLHFVISYADWPDSDQCRFITTGLDLPAAALLCGRGERLPAHKQTVEAWLAGRFGMAHLPSAALTLGLDQPAAKAGFWLRADPVHLKIERDGLLLFDAHHFQIAQAEADALVAGLNSVFGEDGMLFVAATPTRWYLRLPADPQLVWTSLDAAIGRDINTLLPKGKDALQWHRLLNEIQMYLYTHAVNDKRSDAQTINSLWLWGGSDYPVLETPVVPGLPVYADDLLLRGLMHIGGADVQPLPASAAALPDGDALVMLDHLRLGACYGNAHDWREGWLALEKNWFAPLLADLKSGKRKSLAITFPELGLALQTDRSLRWKIWQKPKFPWDFAPG</sequence>
<dbReference type="InterPro" id="IPR016631">
    <property type="entry name" value="Regulatory_RpfE"/>
</dbReference>
<reference evidence="1 3" key="1">
    <citation type="submission" date="2018-06" db="EMBL/GenBank/DDBJ databases">
        <authorList>
            <consortium name="Pathogen Informatics"/>
            <person name="Doyle S."/>
        </authorList>
    </citation>
    <scope>NUCLEOTIDE SEQUENCE [LARGE SCALE GENOMIC DNA]</scope>
    <source>
        <strain evidence="1 3">NCTC11159</strain>
    </source>
</reference>
<gene>
    <name evidence="2" type="ORF">EV682_11123</name>
    <name evidence="1" type="ORF">NCTC11159_02912</name>
</gene>
<dbReference type="EMBL" id="UGHR01000001">
    <property type="protein sequence ID" value="STQ91830.1"/>
    <property type="molecule type" value="Genomic_DNA"/>
</dbReference>
<dbReference type="Proteomes" id="UP000255108">
    <property type="component" value="Unassembled WGS sequence"/>
</dbReference>
<organism evidence="1 3">
    <name type="scientific">Iodobacter fluviatilis</name>
    <dbReference type="NCBI Taxonomy" id="537"/>
    <lineage>
        <taxon>Bacteria</taxon>
        <taxon>Pseudomonadati</taxon>
        <taxon>Pseudomonadota</taxon>
        <taxon>Betaproteobacteria</taxon>
        <taxon>Neisseriales</taxon>
        <taxon>Chitinibacteraceae</taxon>
        <taxon>Iodobacter</taxon>
    </lineage>
</organism>
<evidence type="ECO:0000313" key="4">
    <source>
        <dbReference type="Proteomes" id="UP000295794"/>
    </source>
</evidence>
<accession>A0A377QAS4</accession>
<name>A0A377QAS4_9NEIS</name>
<dbReference type="PIRSF" id="PIRSF015283">
    <property type="entry name" value="Regulatory_RpfE"/>
    <property type="match status" value="1"/>
</dbReference>
<evidence type="ECO:0000313" key="1">
    <source>
        <dbReference type="EMBL" id="STQ91830.1"/>
    </source>
</evidence>
<protein>
    <submittedName>
        <fullName evidence="1">Cofactor-independent phosphoglycerate mutase</fullName>
    </submittedName>
</protein>
<keyword evidence="4" id="KW-1185">Reference proteome</keyword>